<proteinExistence type="predicted"/>
<keyword evidence="2" id="KW-1185">Reference proteome</keyword>
<comment type="caution">
    <text evidence="1">The sequence shown here is derived from an EMBL/GenBank/DDBJ whole genome shotgun (WGS) entry which is preliminary data.</text>
</comment>
<reference evidence="1 2" key="1">
    <citation type="submission" date="2024-03" db="EMBL/GenBank/DDBJ databases">
        <title>Mouse gut bacterial collection (mGBC) of GemPharmatech.</title>
        <authorList>
            <person name="He Y."/>
            <person name="Dong L."/>
            <person name="Wu D."/>
            <person name="Gao X."/>
            <person name="Lin Z."/>
        </authorList>
    </citation>
    <scope>NUCLEOTIDE SEQUENCE [LARGE SCALE GENOMIC DNA]</scope>
    <source>
        <strain evidence="1 2">15-30</strain>
    </source>
</reference>
<dbReference type="Gene3D" id="3.40.50.1000">
    <property type="entry name" value="HAD superfamily/HAD-like"/>
    <property type="match status" value="1"/>
</dbReference>
<dbReference type="Pfam" id="PF13242">
    <property type="entry name" value="Hydrolase_like"/>
    <property type="match status" value="1"/>
</dbReference>
<sequence>MMIGDAIYDIKMGQNAQVKTAGALWGAHDPKAVTALSPTFALKDPKQLLTLP</sequence>
<dbReference type="InterPro" id="IPR023214">
    <property type="entry name" value="HAD_sf"/>
</dbReference>
<protein>
    <submittedName>
        <fullName evidence="1">HAD hydrolase-like protein</fullName>
    </submittedName>
</protein>
<evidence type="ECO:0000313" key="2">
    <source>
        <dbReference type="Proteomes" id="UP001565236"/>
    </source>
</evidence>
<dbReference type="Proteomes" id="UP001565236">
    <property type="component" value="Unassembled WGS sequence"/>
</dbReference>
<name>A0ABV4DVQ4_9LACO</name>
<evidence type="ECO:0000313" key="1">
    <source>
        <dbReference type="EMBL" id="MEY8663239.1"/>
    </source>
</evidence>
<dbReference type="EMBL" id="JBCLUF010000066">
    <property type="protein sequence ID" value="MEY8663239.1"/>
    <property type="molecule type" value="Genomic_DNA"/>
</dbReference>
<gene>
    <name evidence="1" type="ORF">AALT52_10320</name>
</gene>
<dbReference type="SUPFAM" id="SSF56784">
    <property type="entry name" value="HAD-like"/>
    <property type="match status" value="1"/>
</dbReference>
<accession>A0ABV4DVQ4</accession>
<organism evidence="1 2">
    <name type="scientific">Ligilactobacillus faecis</name>
    <dbReference type="NCBI Taxonomy" id="762833"/>
    <lineage>
        <taxon>Bacteria</taxon>
        <taxon>Bacillati</taxon>
        <taxon>Bacillota</taxon>
        <taxon>Bacilli</taxon>
        <taxon>Lactobacillales</taxon>
        <taxon>Lactobacillaceae</taxon>
        <taxon>Ligilactobacillus</taxon>
    </lineage>
</organism>
<dbReference type="InterPro" id="IPR036412">
    <property type="entry name" value="HAD-like_sf"/>
</dbReference>